<protein>
    <submittedName>
        <fullName evidence="2">Nitroreductase</fullName>
    </submittedName>
</protein>
<dbReference type="Gene3D" id="3.40.109.30">
    <property type="entry name" value="putative nitroreductase (tm1586), domain 2"/>
    <property type="match status" value="1"/>
</dbReference>
<accession>A0A7D5GMA7</accession>
<dbReference type="Gene3D" id="3.40.109.10">
    <property type="entry name" value="NADH Oxidase"/>
    <property type="match status" value="1"/>
</dbReference>
<reference evidence="2 3" key="1">
    <citation type="submission" date="2020-07" db="EMBL/GenBank/DDBJ databases">
        <authorList>
            <person name="Cui H."/>
        </authorList>
    </citation>
    <scope>NUCLEOTIDE SEQUENCE [LARGE SCALE GENOMIC DNA]</scope>
    <source>
        <strain evidence="2 3">YPL8</strain>
    </source>
</reference>
<organism evidence="2 3">
    <name type="scientific">Natrinema halophilum</name>
    <dbReference type="NCBI Taxonomy" id="1699371"/>
    <lineage>
        <taxon>Archaea</taxon>
        <taxon>Methanobacteriati</taxon>
        <taxon>Methanobacteriota</taxon>
        <taxon>Stenosarchaea group</taxon>
        <taxon>Halobacteria</taxon>
        <taxon>Halobacteriales</taxon>
        <taxon>Natrialbaceae</taxon>
        <taxon>Natrinema</taxon>
    </lineage>
</organism>
<evidence type="ECO:0000313" key="2">
    <source>
        <dbReference type="EMBL" id="QLG50590.1"/>
    </source>
</evidence>
<dbReference type="SUPFAM" id="SSF55469">
    <property type="entry name" value="FMN-dependent nitroreductase-like"/>
    <property type="match status" value="2"/>
</dbReference>
<dbReference type="PANTHER" id="PTHR23026">
    <property type="entry name" value="NADPH NITROREDUCTASE"/>
    <property type="match status" value="1"/>
</dbReference>
<dbReference type="NCBIfam" id="NF047509">
    <property type="entry name" value="Rv3131_FMN_oxido"/>
    <property type="match status" value="1"/>
</dbReference>
<evidence type="ECO:0000313" key="3">
    <source>
        <dbReference type="Proteomes" id="UP000509241"/>
    </source>
</evidence>
<dbReference type="Proteomes" id="UP000509241">
    <property type="component" value="Chromosome"/>
</dbReference>
<dbReference type="GO" id="GO:0016491">
    <property type="term" value="F:oxidoreductase activity"/>
    <property type="evidence" value="ECO:0007669"/>
    <property type="project" value="InterPro"/>
</dbReference>
<dbReference type="GeneID" id="56035213"/>
<feature type="region of interest" description="Disordered" evidence="1">
    <location>
        <begin position="101"/>
        <end position="127"/>
    </location>
</feature>
<dbReference type="PANTHER" id="PTHR23026:SF123">
    <property type="entry name" value="NAD(P)H NITROREDUCTASE RV3131-RELATED"/>
    <property type="match status" value="1"/>
</dbReference>
<name>A0A7D5GMA7_9EURY</name>
<dbReference type="EMBL" id="CP058601">
    <property type="protein sequence ID" value="QLG50590.1"/>
    <property type="molecule type" value="Genomic_DNA"/>
</dbReference>
<dbReference type="InterPro" id="IPR050627">
    <property type="entry name" value="Nitroreductase/BluB"/>
</dbReference>
<keyword evidence="3" id="KW-1185">Reference proteome</keyword>
<evidence type="ECO:0000256" key="1">
    <source>
        <dbReference type="SAM" id="MobiDB-lite"/>
    </source>
</evidence>
<dbReference type="OrthoDB" id="287850at2157"/>
<dbReference type="RefSeq" id="WP_179263241.1">
    <property type="nucleotide sequence ID" value="NZ_CP058601.1"/>
</dbReference>
<dbReference type="KEGG" id="haly:HYG82_17940"/>
<gene>
    <name evidence="2" type="ORF">HYG82_17940</name>
</gene>
<dbReference type="InterPro" id="IPR000415">
    <property type="entry name" value="Nitroreductase-like"/>
</dbReference>
<dbReference type="AlphaFoldDB" id="A0A7D5GMA7"/>
<proteinExistence type="predicted"/>
<sequence length="354" mass="38814">MTTQTRREPDSDEFPADAALADQAAFLLRYAILAPSSHNSQPWTFAVVDGEIRIYADESRRLSIADPDGRELDVSVGCALENLLVAIEHFGLGYSVEYAPDNGGQRDGEDPDGQTVPGATKRAGAEPYHHAATVTVEPTSDNSSSRDPVLFDAITERRTNHRPFTDRAIPQTLFDRFETCVTGEQIGIEFVTDSSVRSDIAALQTRADERQFANPDYRAELGRWIGSGALGANWLTARIGQLAVRHLDIGEREGQKDSTLLTSAPAIAVVTAERDTLESRLRVGQTFERIALLATIEGLAVHPMSQILEVPAFSEELTAIAGLTESIPLHLFRLGYAESDSTRTPRRPLEDMLR</sequence>